<evidence type="ECO:0000313" key="2">
    <source>
        <dbReference type="Proteomes" id="UP000520814"/>
    </source>
</evidence>
<dbReference type="AlphaFoldDB" id="A0A7W9W8U2"/>
<accession>A0A7W9W8U2</accession>
<gene>
    <name evidence="1" type="ORF">HNQ39_005776</name>
</gene>
<organism evidence="1 2">
    <name type="scientific">Armatimonas rosea</name>
    <dbReference type="NCBI Taxonomy" id="685828"/>
    <lineage>
        <taxon>Bacteria</taxon>
        <taxon>Bacillati</taxon>
        <taxon>Armatimonadota</taxon>
        <taxon>Armatimonadia</taxon>
        <taxon>Armatimonadales</taxon>
        <taxon>Armatimonadaceae</taxon>
        <taxon>Armatimonas</taxon>
    </lineage>
</organism>
<dbReference type="Proteomes" id="UP000520814">
    <property type="component" value="Unassembled WGS sequence"/>
</dbReference>
<comment type="caution">
    <text evidence="1">The sequence shown here is derived from an EMBL/GenBank/DDBJ whole genome shotgun (WGS) entry which is preliminary data.</text>
</comment>
<proteinExistence type="predicted"/>
<name>A0A7W9W8U2_ARMRO</name>
<evidence type="ECO:0000313" key="1">
    <source>
        <dbReference type="EMBL" id="MBB6053929.1"/>
    </source>
</evidence>
<protein>
    <submittedName>
        <fullName evidence="1">Uncharacterized protein</fullName>
    </submittedName>
</protein>
<sequence>MSQAHAPSSEELEVFRGYAESFQALARQALPLYTDTVNTLIRDECRDRHQIEYTLDHLLDFCYDAKMLVLYKRLCRYYFPLDPEATVSYIHAYRDLWDSDSEDRESNEEAE</sequence>
<keyword evidence="2" id="KW-1185">Reference proteome</keyword>
<reference evidence="1 2" key="1">
    <citation type="submission" date="2020-08" db="EMBL/GenBank/DDBJ databases">
        <title>Genomic Encyclopedia of Type Strains, Phase IV (KMG-IV): sequencing the most valuable type-strain genomes for metagenomic binning, comparative biology and taxonomic classification.</title>
        <authorList>
            <person name="Goeker M."/>
        </authorList>
    </citation>
    <scope>NUCLEOTIDE SEQUENCE [LARGE SCALE GENOMIC DNA]</scope>
    <source>
        <strain evidence="1 2">DSM 23562</strain>
    </source>
</reference>
<dbReference type="RefSeq" id="WP_184204018.1">
    <property type="nucleotide sequence ID" value="NZ_JACHGW010000010.1"/>
</dbReference>
<dbReference type="EMBL" id="JACHGW010000010">
    <property type="protein sequence ID" value="MBB6053929.1"/>
    <property type="molecule type" value="Genomic_DNA"/>
</dbReference>